<dbReference type="CDD" id="cd16914">
    <property type="entry name" value="EcfT"/>
    <property type="match status" value="1"/>
</dbReference>
<dbReference type="PANTHER" id="PTHR34857:SF2">
    <property type="entry name" value="SLL0384 PROTEIN"/>
    <property type="match status" value="1"/>
</dbReference>
<proteinExistence type="predicted"/>
<dbReference type="RefSeq" id="WP_122628608.1">
    <property type="nucleotide sequence ID" value="NZ_UPPP01000078.1"/>
</dbReference>
<reference evidence="7 8" key="1">
    <citation type="submission" date="2018-06" db="EMBL/GenBank/DDBJ databases">
        <authorList>
            <person name="Strepis N."/>
        </authorList>
    </citation>
    <scope>NUCLEOTIDE SEQUENCE [LARGE SCALE GENOMIC DNA]</scope>
    <source>
        <strain evidence="7">LUCI</strain>
    </source>
</reference>
<dbReference type="GO" id="GO:0005886">
    <property type="term" value="C:plasma membrane"/>
    <property type="evidence" value="ECO:0007669"/>
    <property type="project" value="UniProtKB-ARBA"/>
</dbReference>
<comment type="subcellular location">
    <subcellularLocation>
        <location evidence="1">Membrane</location>
        <topology evidence="1">Multi-pass membrane protein</topology>
    </subcellularLocation>
</comment>
<evidence type="ECO:0000256" key="2">
    <source>
        <dbReference type="ARBA" id="ARBA00022475"/>
    </source>
</evidence>
<sequence length="309" mass="34350">MRPQVLPVWLEQTPTKLPEPKKRLLSRDYLEKTLNEISSLIAEDSHSIAVLSNRQILHHLDPTVKLVGIVALLVTATATKSISFLLFLNSIVFIAALYAGIGGKVYLARIFIPVFLFTGMSVLPGILNWITPGQPLFVLYSGLHWQTGWFNLPVELTVTKQGLKGAFFVILRGAASLGLVTLHVRTTRWSLFTKSLAKLGLPAVAVTVFDLTYRYLYLFLFLFMDYLLGRKSRLAGRESQSAKLSWIGGTIAGFLRLTGEYSCELNQALASRGYRGEYPADLPLTFRIPEAGFTGLIILICFSAWGGFF</sequence>
<feature type="transmembrane region" description="Helical" evidence="6">
    <location>
        <begin position="291"/>
        <end position="308"/>
    </location>
</feature>
<dbReference type="AlphaFoldDB" id="A0A498R9P4"/>
<evidence type="ECO:0000313" key="7">
    <source>
        <dbReference type="EMBL" id="VBB07677.1"/>
    </source>
</evidence>
<keyword evidence="3 6" id="KW-0812">Transmembrane</keyword>
<evidence type="ECO:0000256" key="4">
    <source>
        <dbReference type="ARBA" id="ARBA00022989"/>
    </source>
</evidence>
<feature type="transmembrane region" description="Helical" evidence="6">
    <location>
        <begin position="204"/>
        <end position="228"/>
    </location>
</feature>
<protein>
    <submittedName>
        <fullName evidence="7">Abc/ecf transporter transmembrane component</fullName>
    </submittedName>
</protein>
<dbReference type="OrthoDB" id="9815246at2"/>
<name>A0A498R9P4_9FIRM</name>
<keyword evidence="4 6" id="KW-1133">Transmembrane helix</keyword>
<evidence type="ECO:0000256" key="6">
    <source>
        <dbReference type="SAM" id="Phobius"/>
    </source>
</evidence>
<accession>A0A498R9P4</accession>
<dbReference type="EMBL" id="UPPP01000078">
    <property type="protein sequence ID" value="VBB07677.1"/>
    <property type="molecule type" value="Genomic_DNA"/>
</dbReference>
<dbReference type="InterPro" id="IPR003339">
    <property type="entry name" value="ABC/ECF_trnsptr_transmembrane"/>
</dbReference>
<evidence type="ECO:0000256" key="1">
    <source>
        <dbReference type="ARBA" id="ARBA00004141"/>
    </source>
</evidence>
<gene>
    <name evidence="7" type="ORF">LUCI_2942</name>
</gene>
<feature type="transmembrane region" description="Helical" evidence="6">
    <location>
        <begin position="166"/>
        <end position="184"/>
    </location>
</feature>
<keyword evidence="8" id="KW-1185">Reference proteome</keyword>
<dbReference type="Pfam" id="PF02361">
    <property type="entry name" value="CbiQ"/>
    <property type="match status" value="1"/>
</dbReference>
<evidence type="ECO:0000256" key="5">
    <source>
        <dbReference type="ARBA" id="ARBA00023136"/>
    </source>
</evidence>
<evidence type="ECO:0000313" key="8">
    <source>
        <dbReference type="Proteomes" id="UP000277811"/>
    </source>
</evidence>
<feature type="transmembrane region" description="Helical" evidence="6">
    <location>
        <begin position="66"/>
        <end position="99"/>
    </location>
</feature>
<evidence type="ECO:0000256" key="3">
    <source>
        <dbReference type="ARBA" id="ARBA00022692"/>
    </source>
</evidence>
<dbReference type="PANTHER" id="PTHR34857">
    <property type="entry name" value="SLL0384 PROTEIN"/>
    <property type="match status" value="1"/>
</dbReference>
<dbReference type="Proteomes" id="UP000277811">
    <property type="component" value="Unassembled WGS sequence"/>
</dbReference>
<keyword evidence="2" id="KW-1003">Cell membrane</keyword>
<dbReference type="InterPro" id="IPR051611">
    <property type="entry name" value="ECF_transporter_component"/>
</dbReference>
<organism evidence="7 8">
    <name type="scientific">Lucifera butyrica</name>
    <dbReference type="NCBI Taxonomy" id="1351585"/>
    <lineage>
        <taxon>Bacteria</taxon>
        <taxon>Bacillati</taxon>
        <taxon>Bacillota</taxon>
        <taxon>Negativicutes</taxon>
        <taxon>Veillonellales</taxon>
        <taxon>Veillonellaceae</taxon>
        <taxon>Lucifera</taxon>
    </lineage>
</organism>
<feature type="transmembrane region" description="Helical" evidence="6">
    <location>
        <begin position="106"/>
        <end position="130"/>
    </location>
</feature>
<keyword evidence="5 6" id="KW-0472">Membrane</keyword>